<accession>A0ABV8SXH0</accession>
<dbReference type="Gene3D" id="2.40.160.20">
    <property type="match status" value="1"/>
</dbReference>
<dbReference type="InterPro" id="IPR011250">
    <property type="entry name" value="OMP/PagP_B-barrel"/>
</dbReference>
<protein>
    <submittedName>
        <fullName evidence="4">Porin family protein</fullName>
    </submittedName>
</protein>
<dbReference type="Pfam" id="PF13505">
    <property type="entry name" value="OMP_b-brl"/>
    <property type="match status" value="1"/>
</dbReference>
<evidence type="ECO:0000313" key="5">
    <source>
        <dbReference type="Proteomes" id="UP001595904"/>
    </source>
</evidence>
<keyword evidence="1 2" id="KW-0732">Signal</keyword>
<dbReference type="SUPFAM" id="SSF56925">
    <property type="entry name" value="OMPA-like"/>
    <property type="match status" value="1"/>
</dbReference>
<proteinExistence type="predicted"/>
<comment type="caution">
    <text evidence="4">The sequence shown here is derived from an EMBL/GenBank/DDBJ whole genome shotgun (WGS) entry which is preliminary data.</text>
</comment>
<dbReference type="RefSeq" id="WP_380599193.1">
    <property type="nucleotide sequence ID" value="NZ_JBHSDU010000003.1"/>
</dbReference>
<evidence type="ECO:0000256" key="1">
    <source>
        <dbReference type="ARBA" id="ARBA00022729"/>
    </source>
</evidence>
<evidence type="ECO:0000256" key="2">
    <source>
        <dbReference type="SAM" id="SignalP"/>
    </source>
</evidence>
<name>A0ABV8SXH0_9GAMM</name>
<evidence type="ECO:0000259" key="3">
    <source>
        <dbReference type="Pfam" id="PF13505"/>
    </source>
</evidence>
<dbReference type="EMBL" id="JBHSDU010000003">
    <property type="protein sequence ID" value="MFC4311129.1"/>
    <property type="molecule type" value="Genomic_DNA"/>
</dbReference>
<organism evidence="4 5">
    <name type="scientific">Steroidobacter flavus</name>
    <dbReference type="NCBI Taxonomy" id="1842136"/>
    <lineage>
        <taxon>Bacteria</taxon>
        <taxon>Pseudomonadati</taxon>
        <taxon>Pseudomonadota</taxon>
        <taxon>Gammaproteobacteria</taxon>
        <taxon>Steroidobacterales</taxon>
        <taxon>Steroidobacteraceae</taxon>
        <taxon>Steroidobacter</taxon>
    </lineage>
</organism>
<dbReference type="Proteomes" id="UP001595904">
    <property type="component" value="Unassembled WGS sequence"/>
</dbReference>
<feature type="signal peptide" evidence="2">
    <location>
        <begin position="1"/>
        <end position="23"/>
    </location>
</feature>
<feature type="chain" id="PRO_5045849201" evidence="2">
    <location>
        <begin position="24"/>
        <end position="180"/>
    </location>
</feature>
<reference evidence="5" key="1">
    <citation type="journal article" date="2019" name="Int. J. Syst. Evol. Microbiol.">
        <title>The Global Catalogue of Microorganisms (GCM) 10K type strain sequencing project: providing services to taxonomists for standard genome sequencing and annotation.</title>
        <authorList>
            <consortium name="The Broad Institute Genomics Platform"/>
            <consortium name="The Broad Institute Genome Sequencing Center for Infectious Disease"/>
            <person name="Wu L."/>
            <person name="Ma J."/>
        </authorList>
    </citation>
    <scope>NUCLEOTIDE SEQUENCE [LARGE SCALE GENOMIC DNA]</scope>
    <source>
        <strain evidence="5">CGMCC 1.10759</strain>
    </source>
</reference>
<sequence>MRKVVVLSVLSIAGIGLSFGTHAEEQPGFYVAASVGEATNESGEFKGSDTAFKVGGGYTFNRYFGIEVAYVDAGTQDDTIGPIALENDSSGVIANAVLRLPLGETFALFGKLGYAFYDSETTSRLGNLSERERDSDEDFAYGAGVELAVWGGLRLRAEYEAVDVSAGDFQIVSAGVTYKF</sequence>
<dbReference type="InterPro" id="IPR027385">
    <property type="entry name" value="Beta-barrel_OMP"/>
</dbReference>
<evidence type="ECO:0000313" key="4">
    <source>
        <dbReference type="EMBL" id="MFC4311129.1"/>
    </source>
</evidence>
<feature type="domain" description="Outer membrane protein beta-barrel" evidence="3">
    <location>
        <begin position="15"/>
        <end position="180"/>
    </location>
</feature>
<keyword evidence="5" id="KW-1185">Reference proteome</keyword>
<gene>
    <name evidence="4" type="ORF">ACFPN2_18675</name>
</gene>